<accession>A0A498JKZ7</accession>
<dbReference type="EMBL" id="RDQH01000332">
    <property type="protein sequence ID" value="RXH95726.1"/>
    <property type="molecule type" value="Genomic_DNA"/>
</dbReference>
<evidence type="ECO:0000313" key="2">
    <source>
        <dbReference type="Proteomes" id="UP000290289"/>
    </source>
</evidence>
<gene>
    <name evidence="1" type="ORF">DVH24_008226</name>
</gene>
<comment type="caution">
    <text evidence="1">The sequence shown here is derived from an EMBL/GenBank/DDBJ whole genome shotgun (WGS) entry which is preliminary data.</text>
</comment>
<dbReference type="AlphaFoldDB" id="A0A498JKZ7"/>
<organism evidence="1 2">
    <name type="scientific">Malus domestica</name>
    <name type="common">Apple</name>
    <name type="synonym">Pyrus malus</name>
    <dbReference type="NCBI Taxonomy" id="3750"/>
    <lineage>
        <taxon>Eukaryota</taxon>
        <taxon>Viridiplantae</taxon>
        <taxon>Streptophyta</taxon>
        <taxon>Embryophyta</taxon>
        <taxon>Tracheophyta</taxon>
        <taxon>Spermatophyta</taxon>
        <taxon>Magnoliopsida</taxon>
        <taxon>eudicotyledons</taxon>
        <taxon>Gunneridae</taxon>
        <taxon>Pentapetalae</taxon>
        <taxon>rosids</taxon>
        <taxon>fabids</taxon>
        <taxon>Rosales</taxon>
        <taxon>Rosaceae</taxon>
        <taxon>Amygdaloideae</taxon>
        <taxon>Maleae</taxon>
        <taxon>Malus</taxon>
    </lineage>
</organism>
<name>A0A498JKZ7_MALDO</name>
<sequence>MLTLTAKPRNKSPKHEDIIKSYASSFADYEDCIVSFMEDLPLVHCGHDKKCLGCREEVAHLTLRIVLRSSVGVIGESRLGMTVKVVLLGGRVCAVKRFRKVSSEKREFGKRIEHLAKNISN</sequence>
<protein>
    <submittedName>
        <fullName evidence="1">Uncharacterized protein</fullName>
    </submittedName>
</protein>
<evidence type="ECO:0000313" key="1">
    <source>
        <dbReference type="EMBL" id="RXH95726.1"/>
    </source>
</evidence>
<reference evidence="1 2" key="1">
    <citation type="submission" date="2018-10" db="EMBL/GenBank/DDBJ databases">
        <title>A high-quality apple genome assembly.</title>
        <authorList>
            <person name="Hu J."/>
        </authorList>
    </citation>
    <scope>NUCLEOTIDE SEQUENCE [LARGE SCALE GENOMIC DNA]</scope>
    <source>
        <strain evidence="2">cv. HFTH1</strain>
        <tissue evidence="1">Young leaf</tissue>
    </source>
</reference>
<proteinExistence type="predicted"/>
<dbReference type="Proteomes" id="UP000290289">
    <property type="component" value="Chromosome 6"/>
</dbReference>
<keyword evidence="2" id="KW-1185">Reference proteome</keyword>